<dbReference type="EMBL" id="JBHLVX010000017">
    <property type="protein sequence ID" value="MFC0267294.1"/>
    <property type="molecule type" value="Genomic_DNA"/>
</dbReference>
<keyword evidence="1" id="KW-0732">Signal</keyword>
<reference evidence="2 3" key="1">
    <citation type="submission" date="2024-09" db="EMBL/GenBank/DDBJ databases">
        <authorList>
            <person name="Sun Q."/>
            <person name="Mori K."/>
        </authorList>
    </citation>
    <scope>NUCLEOTIDE SEQUENCE [LARGE SCALE GENOMIC DNA]</scope>
    <source>
        <strain evidence="2 3">CCM 7415</strain>
    </source>
</reference>
<dbReference type="InterPro" id="IPR005618">
    <property type="entry name" value="OMPW"/>
</dbReference>
<feature type="signal peptide" evidence="1">
    <location>
        <begin position="1"/>
        <end position="28"/>
    </location>
</feature>
<name>A0ABV6G1X2_9GAMM</name>
<evidence type="ECO:0000313" key="3">
    <source>
        <dbReference type="Proteomes" id="UP001589814"/>
    </source>
</evidence>
<dbReference type="InterPro" id="IPR011250">
    <property type="entry name" value="OMP/PagP_B-barrel"/>
</dbReference>
<gene>
    <name evidence="2" type="ORF">ACFFHW_04670</name>
</gene>
<dbReference type="RefSeq" id="WP_083920863.1">
    <property type="nucleotide sequence ID" value="NZ_JBHLVX010000017.1"/>
</dbReference>
<keyword evidence="3" id="KW-1185">Reference proteome</keyword>
<accession>A0ABV6G1X2</accession>
<dbReference type="Proteomes" id="UP001589814">
    <property type="component" value="Unassembled WGS sequence"/>
</dbReference>
<evidence type="ECO:0000313" key="2">
    <source>
        <dbReference type="EMBL" id="MFC0267294.1"/>
    </source>
</evidence>
<dbReference type="SUPFAM" id="SSF56925">
    <property type="entry name" value="OMPA-like"/>
    <property type="match status" value="1"/>
</dbReference>
<proteinExistence type="predicted"/>
<evidence type="ECO:0000256" key="1">
    <source>
        <dbReference type="SAM" id="SignalP"/>
    </source>
</evidence>
<dbReference type="Pfam" id="PF03922">
    <property type="entry name" value="OmpW"/>
    <property type="match status" value="1"/>
</dbReference>
<dbReference type="Gene3D" id="2.40.160.20">
    <property type="match status" value="1"/>
</dbReference>
<dbReference type="PANTHER" id="PTHR36920">
    <property type="match status" value="1"/>
</dbReference>
<protein>
    <submittedName>
        <fullName evidence="2">OmpW family protein</fullName>
    </submittedName>
</protein>
<sequence>MAGHTALRSLGMTALLAAAGLLPVAAFAANAEGLGQGDLVVRGMVKGAFPVNVESSVEIQPLPPGGDVDISTSVLPALDIRYFLTDRWSFELSSGVTPVDYRIENSSVPGSPDFDAAEIDTGAAMLIGQYHFTPRARFNPYVGVGAVHIWADKIDPADGIPDFKVDSITGAVLDAGFDYHLAGNWFASASMQYFLLPTYNFESQGFSTKVDMNLLSVGAGIGYRF</sequence>
<organism evidence="2 3">
    <name type="scientific">Kushneria aurantia</name>
    <dbReference type="NCBI Taxonomy" id="504092"/>
    <lineage>
        <taxon>Bacteria</taxon>
        <taxon>Pseudomonadati</taxon>
        <taxon>Pseudomonadota</taxon>
        <taxon>Gammaproteobacteria</taxon>
        <taxon>Oceanospirillales</taxon>
        <taxon>Halomonadaceae</taxon>
        <taxon>Kushneria</taxon>
    </lineage>
</organism>
<comment type="caution">
    <text evidence="2">The sequence shown here is derived from an EMBL/GenBank/DDBJ whole genome shotgun (WGS) entry which is preliminary data.</text>
</comment>
<feature type="chain" id="PRO_5045651703" evidence="1">
    <location>
        <begin position="29"/>
        <end position="225"/>
    </location>
</feature>
<dbReference type="PANTHER" id="PTHR36920:SF1">
    <property type="entry name" value="OUTER MEMBRANE PROTEIN W"/>
    <property type="match status" value="1"/>
</dbReference>